<evidence type="ECO:0000313" key="10">
    <source>
        <dbReference type="Proteomes" id="UP000070371"/>
    </source>
</evidence>
<dbReference type="InterPro" id="IPR003439">
    <property type="entry name" value="ABC_transporter-like_ATP-bd"/>
</dbReference>
<name>A0A126V074_9RHOB</name>
<evidence type="ECO:0000256" key="1">
    <source>
        <dbReference type="ARBA" id="ARBA00022448"/>
    </source>
</evidence>
<keyword evidence="6" id="KW-1278">Translocase</keyword>
<keyword evidence="10" id="KW-1185">Reference proteome</keyword>
<dbReference type="PROSITE" id="PS00211">
    <property type="entry name" value="ABC_TRANSPORTER_1"/>
    <property type="match status" value="1"/>
</dbReference>
<dbReference type="InterPro" id="IPR003593">
    <property type="entry name" value="AAA+_ATPase"/>
</dbReference>
<keyword evidence="2" id="KW-1003">Cell membrane</keyword>
<protein>
    <submittedName>
        <fullName evidence="9">Thiamine ABC transporter ATP-binding protein</fullName>
    </submittedName>
</protein>
<dbReference type="RefSeq" id="WP_039003229.1">
    <property type="nucleotide sequence ID" value="NZ_CP014327.1"/>
</dbReference>
<dbReference type="Gene3D" id="3.40.50.300">
    <property type="entry name" value="P-loop containing nucleotide triphosphate hydrolases"/>
    <property type="match status" value="1"/>
</dbReference>
<dbReference type="OrthoDB" id="9802264at2"/>
<organism evidence="9 10">
    <name type="scientific">Falsihalocynthiibacter arcticus</name>
    <dbReference type="NCBI Taxonomy" id="1579316"/>
    <lineage>
        <taxon>Bacteria</taxon>
        <taxon>Pseudomonadati</taxon>
        <taxon>Pseudomonadota</taxon>
        <taxon>Alphaproteobacteria</taxon>
        <taxon>Rhodobacterales</taxon>
        <taxon>Roseobacteraceae</taxon>
        <taxon>Falsihalocynthiibacter</taxon>
    </lineage>
</organism>
<dbReference type="SUPFAM" id="SSF52540">
    <property type="entry name" value="P-loop containing nucleoside triphosphate hydrolases"/>
    <property type="match status" value="1"/>
</dbReference>
<dbReference type="Proteomes" id="UP000070371">
    <property type="component" value="Chromosome"/>
</dbReference>
<keyword evidence="5 9" id="KW-0067">ATP-binding</keyword>
<evidence type="ECO:0000256" key="7">
    <source>
        <dbReference type="ARBA" id="ARBA00023136"/>
    </source>
</evidence>
<keyword evidence="4" id="KW-0547">Nucleotide-binding</keyword>
<dbReference type="STRING" id="1579316.RC74_07280"/>
<evidence type="ECO:0000259" key="8">
    <source>
        <dbReference type="PROSITE" id="PS50893"/>
    </source>
</evidence>
<keyword evidence="1" id="KW-0813">Transport</keyword>
<reference evidence="9 10" key="1">
    <citation type="submission" date="2016-02" db="EMBL/GenBank/DDBJ databases">
        <title>Complete genome sequence of Halocynthiibacter arcticus PAMC 20958t from arctic marine sediment.</title>
        <authorList>
            <person name="Lee Y.M."/>
            <person name="Baek K."/>
            <person name="Lee H.K."/>
            <person name="Shin S.C."/>
        </authorList>
    </citation>
    <scope>NUCLEOTIDE SEQUENCE [LARGE SCALE GENOMIC DNA]</scope>
    <source>
        <strain evidence="9">PAMC 20958</strain>
    </source>
</reference>
<keyword evidence="3" id="KW-0997">Cell inner membrane</keyword>
<dbReference type="InterPro" id="IPR027417">
    <property type="entry name" value="P-loop_NTPase"/>
</dbReference>
<evidence type="ECO:0000256" key="5">
    <source>
        <dbReference type="ARBA" id="ARBA00022840"/>
    </source>
</evidence>
<dbReference type="PANTHER" id="PTHR42781">
    <property type="entry name" value="SPERMIDINE/PUTRESCINE IMPORT ATP-BINDING PROTEIN POTA"/>
    <property type="match status" value="1"/>
</dbReference>
<gene>
    <name evidence="9" type="ORF">RC74_07280</name>
</gene>
<dbReference type="EMBL" id="CP014327">
    <property type="protein sequence ID" value="AML51099.1"/>
    <property type="molecule type" value="Genomic_DNA"/>
</dbReference>
<evidence type="ECO:0000256" key="4">
    <source>
        <dbReference type="ARBA" id="ARBA00022741"/>
    </source>
</evidence>
<evidence type="ECO:0000313" key="9">
    <source>
        <dbReference type="EMBL" id="AML51099.1"/>
    </source>
</evidence>
<dbReference type="InterPro" id="IPR050093">
    <property type="entry name" value="ABC_SmlMolc_Importer"/>
</dbReference>
<dbReference type="PROSITE" id="PS50893">
    <property type="entry name" value="ABC_TRANSPORTER_2"/>
    <property type="match status" value="1"/>
</dbReference>
<dbReference type="GO" id="GO:0005524">
    <property type="term" value="F:ATP binding"/>
    <property type="evidence" value="ECO:0007669"/>
    <property type="project" value="UniProtKB-KW"/>
</dbReference>
<dbReference type="KEGG" id="hat:RC74_07280"/>
<keyword evidence="7" id="KW-0472">Membrane</keyword>
<dbReference type="PANTHER" id="PTHR42781:SF1">
    <property type="entry name" value="THIAMINE IMPORT ATP-BINDING PROTEIN THIQ"/>
    <property type="match status" value="1"/>
</dbReference>
<evidence type="ECO:0000256" key="6">
    <source>
        <dbReference type="ARBA" id="ARBA00022967"/>
    </source>
</evidence>
<evidence type="ECO:0000256" key="3">
    <source>
        <dbReference type="ARBA" id="ARBA00022519"/>
    </source>
</evidence>
<dbReference type="SMART" id="SM00382">
    <property type="entry name" value="AAA"/>
    <property type="match status" value="1"/>
</dbReference>
<dbReference type="Pfam" id="PF00005">
    <property type="entry name" value="ABC_tran"/>
    <property type="match status" value="1"/>
</dbReference>
<sequence>MLRFDNVTLMQGSFALKADFEIETGDHVAVIGPSGAGKSTLISAVAGFLAPTTGKIFWQGQDLASLGPGARPMSILFQDNNLFPHLSVAQNVGLGLRPDLRLSKEESARVAEALEQVGLEAKAESKPAELSGGQMARVAIARMVLRARPLMLLDEPFSALGPALKREMLQLVSDVANDTGATLLMITHDPEDARRIAQKTVLVAGGNALPPMDTQDALDDPPAELAAYLGV</sequence>
<dbReference type="AlphaFoldDB" id="A0A126V074"/>
<dbReference type="GO" id="GO:0016887">
    <property type="term" value="F:ATP hydrolysis activity"/>
    <property type="evidence" value="ECO:0007669"/>
    <property type="project" value="InterPro"/>
</dbReference>
<proteinExistence type="predicted"/>
<feature type="domain" description="ABC transporter" evidence="8">
    <location>
        <begin position="2"/>
        <end position="230"/>
    </location>
</feature>
<accession>A0A126V074</accession>
<evidence type="ECO:0000256" key="2">
    <source>
        <dbReference type="ARBA" id="ARBA00022475"/>
    </source>
</evidence>
<dbReference type="InterPro" id="IPR017871">
    <property type="entry name" value="ABC_transporter-like_CS"/>
</dbReference>